<gene>
    <name evidence="2" type="ORF">ACIO7M_11760</name>
</gene>
<comment type="caution">
    <text evidence="2">The sequence shown here is derived from an EMBL/GenBank/DDBJ whole genome shotgun (WGS) entry which is preliminary data.</text>
</comment>
<evidence type="ECO:0000256" key="1">
    <source>
        <dbReference type="SAM" id="SignalP"/>
    </source>
</evidence>
<dbReference type="EMBL" id="JBIUYY010000004">
    <property type="protein sequence ID" value="MFJ2821781.1"/>
    <property type="molecule type" value="Genomic_DNA"/>
</dbReference>
<feature type="signal peptide" evidence="1">
    <location>
        <begin position="1"/>
        <end position="27"/>
    </location>
</feature>
<accession>A0ABW8EIR7</accession>
<keyword evidence="1" id="KW-0732">Signal</keyword>
<dbReference type="Proteomes" id="UP001617351">
    <property type="component" value="Unassembled WGS sequence"/>
</dbReference>
<evidence type="ECO:0000313" key="2">
    <source>
        <dbReference type="EMBL" id="MFJ2821781.1"/>
    </source>
</evidence>
<protein>
    <submittedName>
        <fullName evidence="2">Tat pathway signal protein</fullName>
    </submittedName>
</protein>
<keyword evidence="3" id="KW-1185">Reference proteome</keyword>
<reference evidence="2 3" key="1">
    <citation type="submission" date="2024-10" db="EMBL/GenBank/DDBJ databases">
        <title>The Natural Products Discovery Center: Release of the First 8490 Sequenced Strains for Exploring Actinobacteria Biosynthetic Diversity.</title>
        <authorList>
            <person name="Kalkreuter E."/>
            <person name="Kautsar S.A."/>
            <person name="Yang D."/>
            <person name="Bader C.D."/>
            <person name="Teijaro C.N."/>
            <person name="Fluegel L."/>
            <person name="Davis C.M."/>
            <person name="Simpson J.R."/>
            <person name="Lauterbach L."/>
            <person name="Steele A.D."/>
            <person name="Gui C."/>
            <person name="Meng S."/>
            <person name="Li G."/>
            <person name="Viehrig K."/>
            <person name="Ye F."/>
            <person name="Su P."/>
            <person name="Kiefer A.F."/>
            <person name="Nichols A."/>
            <person name="Cepeda A.J."/>
            <person name="Yan W."/>
            <person name="Fan B."/>
            <person name="Jiang Y."/>
            <person name="Adhikari A."/>
            <person name="Zheng C.-J."/>
            <person name="Schuster L."/>
            <person name="Cowan T.M."/>
            <person name="Smanski M.J."/>
            <person name="Chevrette M.G."/>
            <person name="De Carvalho L.P.S."/>
            <person name="Shen B."/>
        </authorList>
    </citation>
    <scope>NUCLEOTIDE SEQUENCE [LARGE SCALE GENOMIC DNA]</scope>
    <source>
        <strain evidence="2 3">NPDC087220</strain>
    </source>
</reference>
<dbReference type="RefSeq" id="WP_402379962.1">
    <property type="nucleotide sequence ID" value="NZ_JBIUYY010000004.1"/>
</dbReference>
<sequence length="211" mass="22617">MIRSLTRASRHRAAFAVPLLTAVLFGAASPAVLPAGQARAAAGGRVCFFQDAEGASGAGHIAWAVRDPKNSGHWIWGATENAEGDSYTEPGKPNGSWIAGGTWAKLRTSLKPDSGHRKGLYDHYRCANTPGGDLRAAQRTYENMKANGYQLTHNNCLTKAIAIFRKYSPSLGGSRLPDGEATPPNRYFGAVLNKAPGWEKAHIYTPAKGRK</sequence>
<proteinExistence type="predicted"/>
<organism evidence="2 3">
    <name type="scientific">Streptomyces toxytricini</name>
    <name type="common">Actinomyces toxytricini</name>
    <dbReference type="NCBI Taxonomy" id="67369"/>
    <lineage>
        <taxon>Bacteria</taxon>
        <taxon>Bacillati</taxon>
        <taxon>Actinomycetota</taxon>
        <taxon>Actinomycetes</taxon>
        <taxon>Kitasatosporales</taxon>
        <taxon>Streptomycetaceae</taxon>
        <taxon>Streptomyces</taxon>
    </lineage>
</organism>
<name>A0ABW8EIR7_STRT5</name>
<evidence type="ECO:0000313" key="3">
    <source>
        <dbReference type="Proteomes" id="UP001617351"/>
    </source>
</evidence>
<feature type="chain" id="PRO_5046716863" evidence="1">
    <location>
        <begin position="28"/>
        <end position="211"/>
    </location>
</feature>